<keyword evidence="10" id="KW-1185">Reference proteome</keyword>
<dbReference type="Proteomes" id="UP000193083">
    <property type="component" value="Unassembled WGS sequence"/>
</dbReference>
<reference evidence="10" key="1">
    <citation type="submission" date="2017-04" db="EMBL/GenBank/DDBJ databases">
        <authorList>
            <person name="Varghese N."/>
            <person name="Submissions S."/>
        </authorList>
    </citation>
    <scope>NUCLEOTIDE SEQUENCE [LARGE SCALE GENOMIC DNA]</scope>
    <source>
        <strain evidence="10">B5P</strain>
    </source>
</reference>
<evidence type="ECO:0000256" key="3">
    <source>
        <dbReference type="ARBA" id="ARBA00022723"/>
    </source>
</evidence>
<keyword evidence="3" id="KW-0479">Metal-binding</keyword>
<accession>A0A1X7PBZ5</accession>
<dbReference type="PANTHER" id="PTHR21666:SF288">
    <property type="entry name" value="CELL DIVISION PROTEIN YTFB"/>
    <property type="match status" value="1"/>
</dbReference>
<organism evidence="9 10">
    <name type="scientific">Mesorhizobium australicum</name>
    <dbReference type="NCBI Taxonomy" id="536018"/>
    <lineage>
        <taxon>Bacteria</taxon>
        <taxon>Pseudomonadati</taxon>
        <taxon>Pseudomonadota</taxon>
        <taxon>Alphaproteobacteria</taxon>
        <taxon>Hyphomicrobiales</taxon>
        <taxon>Phyllobacteriaceae</taxon>
        <taxon>Mesorhizobium</taxon>
    </lineage>
</organism>
<evidence type="ECO:0000259" key="8">
    <source>
        <dbReference type="Pfam" id="PF01551"/>
    </source>
</evidence>
<feature type="transmembrane region" description="Helical" evidence="7">
    <location>
        <begin position="38"/>
        <end position="63"/>
    </location>
</feature>
<evidence type="ECO:0000256" key="5">
    <source>
        <dbReference type="ARBA" id="ARBA00022833"/>
    </source>
</evidence>
<keyword evidence="4 9" id="KW-0378">Hydrolase</keyword>
<dbReference type="InterPro" id="IPR050570">
    <property type="entry name" value="Cell_wall_metabolism_enzyme"/>
</dbReference>
<dbReference type="PANTHER" id="PTHR21666">
    <property type="entry name" value="PEPTIDASE-RELATED"/>
    <property type="match status" value="1"/>
</dbReference>
<dbReference type="EMBL" id="FXBL01000004">
    <property type="protein sequence ID" value="SMH48795.1"/>
    <property type="molecule type" value="Genomic_DNA"/>
</dbReference>
<keyword evidence="7" id="KW-0812">Transmembrane</keyword>
<evidence type="ECO:0000256" key="6">
    <source>
        <dbReference type="ARBA" id="ARBA00023049"/>
    </source>
</evidence>
<feature type="domain" description="M23ase beta-sheet core" evidence="8">
    <location>
        <begin position="308"/>
        <end position="402"/>
    </location>
</feature>
<dbReference type="AlphaFoldDB" id="A0A1X7PBZ5"/>
<dbReference type="Pfam" id="PF01551">
    <property type="entry name" value="Peptidase_M23"/>
    <property type="match status" value="1"/>
</dbReference>
<dbReference type="CDD" id="cd12797">
    <property type="entry name" value="M23_peptidase"/>
    <property type="match status" value="1"/>
</dbReference>
<sequence length="416" mass="44242">MNPVSQSRQSAIFGKRKEPHTVIIARGDQIRHFTVRPWIAAVAGSALAAVAVGYLLATSYLVLRDDLIGATVARQARMQQAYEDRISSLRAQVDRITSRQLLDQQMMEEKVGELISRQQELAARQAKIGPLLDSAADLKTSSDETIPTPAPRPDVRAGLDATTHSTLAGFLPDLRAGSANLSAADNADRLFVSINQSLRSIEADQMDRLKSMTEKAYRTADAISNALEGAGLSIAKGYGTSSVGGPLVPLDQSMQFDAVVDELDEALTALDTVKEKARQLPISNPAPGKQVSSTFGVRKDPLLGTPALHAGMDFRATTGSSVRASGAGTVVTAGWNGGYGRMVEIDHGKGLTTRYAHMSKILVAVGDKIEAGDIVGRVGSTGRSTGPHLHYEVRRDGKPLNPLTFIKAGKAIAGLI</sequence>
<dbReference type="Gene3D" id="2.70.70.10">
    <property type="entry name" value="Glucose Permease (Domain IIA)"/>
    <property type="match status" value="1"/>
</dbReference>
<comment type="cofactor">
    <cofactor evidence="1">
        <name>Zn(2+)</name>
        <dbReference type="ChEBI" id="CHEBI:29105"/>
    </cofactor>
</comment>
<keyword evidence="5" id="KW-0862">Zinc</keyword>
<evidence type="ECO:0000256" key="4">
    <source>
        <dbReference type="ARBA" id="ARBA00022801"/>
    </source>
</evidence>
<keyword evidence="7" id="KW-0472">Membrane</keyword>
<protein>
    <submittedName>
        <fullName evidence="9">Murein DD-endopeptidase MepM and murein hydrolase activator NlpD, contain LysM domain' /ribosomal slippage</fullName>
    </submittedName>
</protein>
<dbReference type="GO" id="GO:0006508">
    <property type="term" value="P:proteolysis"/>
    <property type="evidence" value="ECO:0007669"/>
    <property type="project" value="UniProtKB-KW"/>
</dbReference>
<evidence type="ECO:0000256" key="2">
    <source>
        <dbReference type="ARBA" id="ARBA00022670"/>
    </source>
</evidence>
<dbReference type="FunFam" id="2.70.70.10:FF:000006">
    <property type="entry name" value="M23 family peptidase"/>
    <property type="match status" value="1"/>
</dbReference>
<dbReference type="GO" id="GO:0046872">
    <property type="term" value="F:metal ion binding"/>
    <property type="evidence" value="ECO:0007669"/>
    <property type="project" value="UniProtKB-KW"/>
</dbReference>
<dbReference type="GO" id="GO:0004222">
    <property type="term" value="F:metalloendopeptidase activity"/>
    <property type="evidence" value="ECO:0007669"/>
    <property type="project" value="TreeGrafter"/>
</dbReference>
<evidence type="ECO:0000313" key="10">
    <source>
        <dbReference type="Proteomes" id="UP000193083"/>
    </source>
</evidence>
<evidence type="ECO:0000256" key="7">
    <source>
        <dbReference type="SAM" id="Phobius"/>
    </source>
</evidence>
<evidence type="ECO:0000313" key="9">
    <source>
        <dbReference type="EMBL" id="SMH48795.1"/>
    </source>
</evidence>
<keyword evidence="6" id="KW-0482">Metalloprotease</keyword>
<name>A0A1X7PBZ5_9HYPH</name>
<dbReference type="SUPFAM" id="SSF51261">
    <property type="entry name" value="Duplicated hybrid motif"/>
    <property type="match status" value="1"/>
</dbReference>
<dbReference type="InterPro" id="IPR011055">
    <property type="entry name" value="Dup_hybrid_motif"/>
</dbReference>
<evidence type="ECO:0000256" key="1">
    <source>
        <dbReference type="ARBA" id="ARBA00001947"/>
    </source>
</evidence>
<keyword evidence="7" id="KW-1133">Transmembrane helix</keyword>
<dbReference type="InterPro" id="IPR016047">
    <property type="entry name" value="M23ase_b-sheet_dom"/>
</dbReference>
<keyword evidence="2" id="KW-0645">Protease</keyword>
<proteinExistence type="predicted"/>
<gene>
    <name evidence="9" type="ORF">SAMN02982922_3785</name>
</gene>